<reference evidence="2 3" key="1">
    <citation type="submission" date="2024-02" db="EMBL/GenBank/DDBJ databases">
        <title>Deinococcus carri NBRC 110142.</title>
        <authorList>
            <person name="Ichikawa N."/>
            <person name="Katano-Makiyama Y."/>
            <person name="Hidaka K."/>
        </authorList>
    </citation>
    <scope>NUCLEOTIDE SEQUENCE [LARGE SCALE GENOMIC DNA]</scope>
    <source>
        <strain evidence="2 3">NBRC 110142</strain>
    </source>
</reference>
<dbReference type="RefSeq" id="WP_345463921.1">
    <property type="nucleotide sequence ID" value="NZ_BAABRP010000005.1"/>
</dbReference>
<accession>A0ABP9W8B1</accession>
<gene>
    <name evidence="2" type="ORF">Dcar01_01735</name>
</gene>
<dbReference type="EMBL" id="BAABRP010000005">
    <property type="protein sequence ID" value="GAA5513010.1"/>
    <property type="molecule type" value="Genomic_DNA"/>
</dbReference>
<comment type="caution">
    <text evidence="2">The sequence shown here is derived from an EMBL/GenBank/DDBJ whole genome shotgun (WGS) entry which is preliminary data.</text>
</comment>
<name>A0ABP9W8B1_9DEIO</name>
<keyword evidence="3" id="KW-1185">Reference proteome</keyword>
<keyword evidence="1" id="KW-0732">Signal</keyword>
<evidence type="ECO:0008006" key="4">
    <source>
        <dbReference type="Google" id="ProtNLM"/>
    </source>
</evidence>
<proteinExistence type="predicted"/>
<dbReference type="Proteomes" id="UP001401887">
    <property type="component" value="Unassembled WGS sequence"/>
</dbReference>
<evidence type="ECO:0000313" key="2">
    <source>
        <dbReference type="EMBL" id="GAA5513010.1"/>
    </source>
</evidence>
<organism evidence="2 3">
    <name type="scientific">Deinococcus carri</name>
    <dbReference type="NCBI Taxonomy" id="1211323"/>
    <lineage>
        <taxon>Bacteria</taxon>
        <taxon>Thermotogati</taxon>
        <taxon>Deinococcota</taxon>
        <taxon>Deinococci</taxon>
        <taxon>Deinococcales</taxon>
        <taxon>Deinococcaceae</taxon>
        <taxon>Deinococcus</taxon>
    </lineage>
</organism>
<feature type="signal peptide" evidence="1">
    <location>
        <begin position="1"/>
        <end position="19"/>
    </location>
</feature>
<feature type="chain" id="PRO_5045596913" description="Lipoprotein" evidence="1">
    <location>
        <begin position="20"/>
        <end position="231"/>
    </location>
</feature>
<protein>
    <recommendedName>
        <fullName evidence="4">Lipoprotein</fullName>
    </recommendedName>
</protein>
<evidence type="ECO:0000313" key="3">
    <source>
        <dbReference type="Proteomes" id="UP001401887"/>
    </source>
</evidence>
<evidence type="ECO:0000256" key="1">
    <source>
        <dbReference type="SAM" id="SignalP"/>
    </source>
</evidence>
<sequence length="231" mass="25925">MRRILALLLPFLLGSTAYAGGGPGIATAGAAGKFYVAFTEQGSVEYGTRKLTITLYEKPGGRLLWKRQVDGRLYEASDGNRNFPGWSVVDSVLWISHTTGGEHWHVDNTGFRLSDGKSLWENTDVGRPLTTGQGEILFRHLQSQLAYPELRQVELVRNNLKTGEATRLNLWIPARTNCGNINDYSYKDAAYLKRWADSKFFYAQHKDACGVFVARFDWHGNEGQSPKIIPR</sequence>